<name>A0A9P4JXP2_9PLEO</name>
<evidence type="ECO:0000313" key="2">
    <source>
        <dbReference type="Proteomes" id="UP000800093"/>
    </source>
</evidence>
<feature type="non-terminal residue" evidence="1">
    <location>
        <position position="139"/>
    </location>
</feature>
<organism evidence="1 2">
    <name type="scientific">Lojkania enalia</name>
    <dbReference type="NCBI Taxonomy" id="147567"/>
    <lineage>
        <taxon>Eukaryota</taxon>
        <taxon>Fungi</taxon>
        <taxon>Dikarya</taxon>
        <taxon>Ascomycota</taxon>
        <taxon>Pezizomycotina</taxon>
        <taxon>Dothideomycetes</taxon>
        <taxon>Pleosporomycetidae</taxon>
        <taxon>Pleosporales</taxon>
        <taxon>Pleosporales incertae sedis</taxon>
        <taxon>Lojkania</taxon>
    </lineage>
</organism>
<proteinExistence type="predicted"/>
<protein>
    <recommendedName>
        <fullName evidence="3">F-box domain-containing protein</fullName>
    </recommendedName>
</protein>
<gene>
    <name evidence="1" type="ORF">CC78DRAFT_424110</name>
</gene>
<reference evidence="2" key="1">
    <citation type="journal article" date="2020" name="Stud. Mycol.">
        <title>101 Dothideomycetes genomes: A test case for predicting lifestyles and emergence of pathogens.</title>
        <authorList>
            <person name="Haridas S."/>
            <person name="Albert R."/>
            <person name="Binder M."/>
            <person name="Bloem J."/>
            <person name="LaButti K."/>
            <person name="Salamov A."/>
            <person name="Andreopoulos B."/>
            <person name="Baker S."/>
            <person name="Barry K."/>
            <person name="Bills G."/>
            <person name="Bluhm B."/>
            <person name="Cannon C."/>
            <person name="Castanera R."/>
            <person name="Culley D."/>
            <person name="Daum C."/>
            <person name="Ezra D."/>
            <person name="Gonzalez J."/>
            <person name="Henrissat B."/>
            <person name="Kuo A."/>
            <person name="Liang C."/>
            <person name="Lipzen A."/>
            <person name="Lutzoni F."/>
            <person name="Magnuson J."/>
            <person name="Mondo S."/>
            <person name="Nolan M."/>
            <person name="Ohm R."/>
            <person name="Pangilinan J."/>
            <person name="Park H.-J."/>
            <person name="Ramirez L."/>
            <person name="Alfaro M."/>
            <person name="Sun H."/>
            <person name="Tritt A."/>
            <person name="Yoshinaga Y."/>
            <person name="Zwiers L.-H."/>
            <person name="Turgeon B."/>
            <person name="Goodwin S."/>
            <person name="Spatafora J."/>
            <person name="Crous P."/>
            <person name="Grigoriev I."/>
        </authorList>
    </citation>
    <scope>NUCLEOTIDE SEQUENCE [LARGE SCALE GENOMIC DNA]</scope>
    <source>
        <strain evidence="2">CBS 304.66</strain>
    </source>
</reference>
<comment type="caution">
    <text evidence="1">The sequence shown here is derived from an EMBL/GenBank/DDBJ whole genome shotgun (WGS) entry which is preliminary data.</text>
</comment>
<dbReference type="OrthoDB" id="5281164at2759"/>
<accession>A0A9P4JXP2</accession>
<feature type="non-terminal residue" evidence="1">
    <location>
        <position position="1"/>
    </location>
</feature>
<keyword evidence="2" id="KW-1185">Reference proteome</keyword>
<dbReference type="EMBL" id="ML986759">
    <property type="protein sequence ID" value="KAF2258518.1"/>
    <property type="molecule type" value="Genomic_DNA"/>
</dbReference>
<dbReference type="AlphaFoldDB" id="A0A9P4JXP2"/>
<sequence length="139" mass="15791">LLRLPMELHRDIIDYIKALEDKVCLRLACRYFMSIIKHPAQEDFLIAETRAFAIENNLYTCKYCGNFRHLLKFADNMRKGKRARHGVDANTRFCVNCGVAHHLYTPGTEVTILGQLYVVCRLCGTFTDQVGAKGACSSC</sequence>
<evidence type="ECO:0008006" key="3">
    <source>
        <dbReference type="Google" id="ProtNLM"/>
    </source>
</evidence>
<dbReference type="Proteomes" id="UP000800093">
    <property type="component" value="Unassembled WGS sequence"/>
</dbReference>
<evidence type="ECO:0000313" key="1">
    <source>
        <dbReference type="EMBL" id="KAF2258518.1"/>
    </source>
</evidence>